<dbReference type="RefSeq" id="WP_160149746.1">
    <property type="nucleotide sequence ID" value="NZ_CP141221.1"/>
</dbReference>
<proteinExistence type="predicted"/>
<dbReference type="InterPro" id="IPR007055">
    <property type="entry name" value="BON_dom"/>
</dbReference>
<dbReference type="EMBL" id="JASZZN010000010">
    <property type="protein sequence ID" value="MDM4016853.1"/>
    <property type="molecule type" value="Genomic_DNA"/>
</dbReference>
<evidence type="ECO:0000259" key="1">
    <source>
        <dbReference type="PROSITE" id="PS50914"/>
    </source>
</evidence>
<sequence length="72" mass="7826">MIPNPTVDEICRKVEASVLRVASITDLRCTQEDRKVTLHGKAPSREESVLAVVAARLVPGVETVASDLKISR</sequence>
<evidence type="ECO:0000313" key="2">
    <source>
        <dbReference type="EMBL" id="MDM4016853.1"/>
    </source>
</evidence>
<comment type="caution">
    <text evidence="2">The sequence shown here is derived from an EMBL/GenBank/DDBJ whole genome shotgun (WGS) entry which is preliminary data.</text>
</comment>
<accession>A0ABT7PKH5</accession>
<dbReference type="Pfam" id="PF04972">
    <property type="entry name" value="BON"/>
    <property type="match status" value="1"/>
</dbReference>
<dbReference type="PROSITE" id="PS50914">
    <property type="entry name" value="BON"/>
    <property type="match status" value="1"/>
</dbReference>
<organism evidence="2 3">
    <name type="scientific">Roseiconus lacunae</name>
    <dbReference type="NCBI Taxonomy" id="2605694"/>
    <lineage>
        <taxon>Bacteria</taxon>
        <taxon>Pseudomonadati</taxon>
        <taxon>Planctomycetota</taxon>
        <taxon>Planctomycetia</taxon>
        <taxon>Pirellulales</taxon>
        <taxon>Pirellulaceae</taxon>
        <taxon>Roseiconus</taxon>
    </lineage>
</organism>
<reference evidence="2 3" key="1">
    <citation type="submission" date="2023-06" db="EMBL/GenBank/DDBJ databases">
        <title>Roseiconus lacunae JC819 isolated from Gulf of Mannar region, Tamil Nadu.</title>
        <authorList>
            <person name="Pk S."/>
            <person name="Ch S."/>
            <person name="Ch V.R."/>
        </authorList>
    </citation>
    <scope>NUCLEOTIDE SEQUENCE [LARGE SCALE GENOMIC DNA]</scope>
    <source>
        <strain evidence="2 3">JC819</strain>
    </source>
</reference>
<name>A0ABT7PKH5_9BACT</name>
<evidence type="ECO:0000313" key="3">
    <source>
        <dbReference type="Proteomes" id="UP001239462"/>
    </source>
</evidence>
<dbReference type="Proteomes" id="UP001239462">
    <property type="component" value="Unassembled WGS sequence"/>
</dbReference>
<keyword evidence="3" id="KW-1185">Reference proteome</keyword>
<feature type="domain" description="BON" evidence="1">
    <location>
        <begin position="6"/>
        <end position="72"/>
    </location>
</feature>
<protein>
    <submittedName>
        <fullName evidence="2">BON domain-containing protein</fullName>
    </submittedName>
</protein>
<gene>
    <name evidence="2" type="ORF">QTN89_15510</name>
</gene>